<keyword evidence="2" id="KW-0285">Flavoprotein</keyword>
<proteinExistence type="inferred from homology"/>
<evidence type="ECO:0000259" key="5">
    <source>
        <dbReference type="Pfam" id="PF02525"/>
    </source>
</evidence>
<evidence type="ECO:0000256" key="1">
    <source>
        <dbReference type="ARBA" id="ARBA00001974"/>
    </source>
</evidence>
<keyword evidence="3" id="KW-0274">FAD</keyword>
<dbReference type="OrthoDB" id="9798454at2"/>
<evidence type="ECO:0000256" key="2">
    <source>
        <dbReference type="ARBA" id="ARBA00022630"/>
    </source>
</evidence>
<gene>
    <name evidence="6" type="ORF">A2J15_004125</name>
    <name evidence="7" type="ORF">GC022_04280</name>
</gene>
<dbReference type="GeneID" id="44004701"/>
<dbReference type="AlphaFoldDB" id="A0A6A7JSM2"/>
<dbReference type="PANTHER" id="PTHR46305:SF3">
    <property type="entry name" value="NADPH:QUINONE OXIDOREDUCTASE MDAB"/>
    <property type="match status" value="1"/>
</dbReference>
<comment type="cofactor">
    <cofactor evidence="1">
        <name>FAD</name>
        <dbReference type="ChEBI" id="CHEBI:57692"/>
    </cofactor>
</comment>
<name>A0A6A7JSM2_9BACT</name>
<evidence type="ECO:0000313" key="7">
    <source>
        <dbReference type="EMBL" id="MPV91386.1"/>
    </source>
</evidence>
<dbReference type="KEGG" id="chw:A2J15_004125"/>
<protein>
    <submittedName>
        <fullName evidence="6">Flavodoxin family protein</fullName>
    </submittedName>
    <submittedName>
        <fullName evidence="7">NADPH quinone reductase MdaB</fullName>
    </submittedName>
</protein>
<evidence type="ECO:0000313" key="8">
    <source>
        <dbReference type="Proteomes" id="UP000093205"/>
    </source>
</evidence>
<dbReference type="PANTHER" id="PTHR46305">
    <property type="match status" value="1"/>
</dbReference>
<organism evidence="7">
    <name type="scientific">Campylobacter hepaticus</name>
    <dbReference type="NCBI Taxonomy" id="1813019"/>
    <lineage>
        <taxon>Bacteria</taxon>
        <taxon>Pseudomonadati</taxon>
        <taxon>Campylobacterota</taxon>
        <taxon>Epsilonproteobacteria</taxon>
        <taxon>Campylobacterales</taxon>
        <taxon>Campylobacteraceae</taxon>
        <taxon>Campylobacter</taxon>
    </lineage>
</organism>
<dbReference type="Gene3D" id="3.40.50.360">
    <property type="match status" value="1"/>
</dbReference>
<evidence type="ECO:0000256" key="3">
    <source>
        <dbReference type="ARBA" id="ARBA00022827"/>
    </source>
</evidence>
<keyword evidence="8" id="KW-1185">Reference proteome</keyword>
<dbReference type="InterPro" id="IPR029039">
    <property type="entry name" value="Flavoprotein-like_sf"/>
</dbReference>
<reference evidence="7" key="2">
    <citation type="journal article" date="2019" name="Front. Microbiol.">
        <title>Campylobacter hepaticus, the cause of Spotty Liver Disease in chickens: Transmission and routes of infection.</title>
        <authorList>
            <person name="Van T.H."/>
            <person name="Moore R.J."/>
            <person name="Phung C."/>
        </authorList>
    </citation>
    <scope>NUCLEOTIDE SEQUENCE</scope>
    <source>
        <strain evidence="7">QLD_2/QLD</strain>
    </source>
</reference>
<evidence type="ECO:0000256" key="4">
    <source>
        <dbReference type="ARBA" id="ARBA00037981"/>
    </source>
</evidence>
<dbReference type="Proteomes" id="UP000093205">
    <property type="component" value="Chromosome"/>
</dbReference>
<comment type="similarity">
    <text evidence="4">Belongs to the oxidoreductase MdaB family.</text>
</comment>
<feature type="domain" description="Flavodoxin-like fold" evidence="5">
    <location>
        <begin position="41"/>
        <end position="185"/>
    </location>
</feature>
<accession>A0A6A7JSM2</accession>
<dbReference type="EMBL" id="CP031611">
    <property type="protein sequence ID" value="AXP08893.1"/>
    <property type="molecule type" value="Genomic_DNA"/>
</dbReference>
<dbReference type="EMBL" id="WHMJ01000009">
    <property type="protein sequence ID" value="MPV91386.1"/>
    <property type="molecule type" value="Genomic_DNA"/>
</dbReference>
<dbReference type="InterPro" id="IPR003680">
    <property type="entry name" value="Flavodoxin_fold"/>
</dbReference>
<sequence>MKNVLLLNGAKEFGNSKGGLNLILHNKAFSVLKELGYEINQTYIDQGYDPKEEIDKIIKADVLLYQMPVWWMGEPWIVKKYMDEVFGLGVGVLFANDGRTQDNLRKNYGKGGLNHGKRYMFSLTLNAPFEAFSDKNEFFEGKGVDALYWHLHKAHEFIGMKPLATFMCNDVVKNPQVDKYLNHYDLHLRNIFSKNGI</sequence>
<reference evidence="6 8" key="1">
    <citation type="submission" date="2018-08" db="EMBL/GenBank/DDBJ databases">
        <title>Survival mechanisms of Campylobacter hepaticus identified by genomic analysis and comparative transcriptomic analysis of in vivo and in vitro derived bacteria.</title>
        <authorList>
            <person name="Van T.T.H."/>
            <person name="Moore R.J."/>
        </authorList>
    </citation>
    <scope>NUCLEOTIDE SEQUENCE [LARGE SCALE GENOMIC DNA]</scope>
    <source>
        <strain evidence="6 8">HV10</strain>
    </source>
</reference>
<evidence type="ECO:0000313" key="6">
    <source>
        <dbReference type="EMBL" id="AXP08893.1"/>
    </source>
</evidence>
<dbReference type="RefSeq" id="WP_066779328.1">
    <property type="nucleotide sequence ID" value="NZ_CBCSFE010000009.1"/>
</dbReference>
<dbReference type="Pfam" id="PF02525">
    <property type="entry name" value="Flavodoxin_2"/>
    <property type="match status" value="1"/>
</dbReference>
<dbReference type="SUPFAM" id="SSF52218">
    <property type="entry name" value="Flavoproteins"/>
    <property type="match status" value="1"/>
</dbReference>
<dbReference type="InterPro" id="IPR052397">
    <property type="entry name" value="NADPH-QR_MdaB"/>
</dbReference>